<reference evidence="1" key="1">
    <citation type="submission" date="2022-11" db="EMBL/GenBank/DDBJ databases">
        <title>Genome Sequence of Cubamyces cubensis.</title>
        <authorList>
            <person name="Buettner E."/>
        </authorList>
    </citation>
    <scope>NUCLEOTIDE SEQUENCE</scope>
    <source>
        <strain evidence="1">MPL-01</strain>
    </source>
</reference>
<sequence>MQREPVTTPIAPEAGREIFVSLEEVRKSLCQFANTHSRSTGVVRPRYARSARITSTEDRETALRILSSNASRAAALHTYVVEWDIHGRVPGRAGKPWLKPGERAPTSMLPPRVLPNLCALRIRCWESQYIEKDFLGALYRLGGITELHLHHCTFKTSESLSVILFSLPELAELTLDSVTWSERKPGCGPPDQFTSPPWCSKHALALRTLRIRSPCNSGPFFKWLVEQKCVNVQNVELTMFDEDNGRYAAWYLQHLGNALQTLVCGLCPRASGPSPEGDWLHLHYNPNLRALSIAIYDALPHYSNWIHKVLASATRCPLASVSFSLSLGHHETLWSKPWEAVHNLLTTNWTSTLREVAVTHHAHWQFVADATPLFTARFPELAARGILSVYNIETEDSIATRPGRYQ</sequence>
<dbReference type="Proteomes" id="UP001215151">
    <property type="component" value="Unassembled WGS sequence"/>
</dbReference>
<comment type="caution">
    <text evidence="1">The sequence shown here is derived from an EMBL/GenBank/DDBJ whole genome shotgun (WGS) entry which is preliminary data.</text>
</comment>
<keyword evidence="2" id="KW-1185">Reference proteome</keyword>
<organism evidence="1 2">
    <name type="scientific">Trametes cubensis</name>
    <dbReference type="NCBI Taxonomy" id="1111947"/>
    <lineage>
        <taxon>Eukaryota</taxon>
        <taxon>Fungi</taxon>
        <taxon>Dikarya</taxon>
        <taxon>Basidiomycota</taxon>
        <taxon>Agaricomycotina</taxon>
        <taxon>Agaricomycetes</taxon>
        <taxon>Polyporales</taxon>
        <taxon>Polyporaceae</taxon>
        <taxon>Trametes</taxon>
    </lineage>
</organism>
<proteinExistence type="predicted"/>
<gene>
    <name evidence="1" type="ORF">ONZ51_g9478</name>
</gene>
<dbReference type="EMBL" id="JAPEVG010000325">
    <property type="protein sequence ID" value="KAJ8468695.1"/>
    <property type="molecule type" value="Genomic_DNA"/>
</dbReference>
<dbReference type="SUPFAM" id="SSF52047">
    <property type="entry name" value="RNI-like"/>
    <property type="match status" value="1"/>
</dbReference>
<protein>
    <submittedName>
        <fullName evidence="1">Uncharacterized protein</fullName>
    </submittedName>
</protein>
<dbReference type="AlphaFoldDB" id="A0AAD7X895"/>
<name>A0AAD7X895_9APHY</name>
<accession>A0AAD7X895</accession>
<evidence type="ECO:0000313" key="1">
    <source>
        <dbReference type="EMBL" id="KAJ8468695.1"/>
    </source>
</evidence>
<evidence type="ECO:0000313" key="2">
    <source>
        <dbReference type="Proteomes" id="UP001215151"/>
    </source>
</evidence>